<evidence type="ECO:0000313" key="1">
    <source>
        <dbReference type="EMBL" id="CAG6651548.1"/>
    </source>
</evidence>
<dbReference type="AlphaFoldDB" id="A0A8D8RHN0"/>
<reference evidence="1" key="1">
    <citation type="submission" date="2021-05" db="EMBL/GenBank/DDBJ databases">
        <authorList>
            <person name="Alioto T."/>
            <person name="Alioto T."/>
            <person name="Gomez Garrido J."/>
        </authorList>
    </citation>
    <scope>NUCLEOTIDE SEQUENCE</scope>
</reference>
<sequence length="123" mass="13505">MFRTKSLKKGHENVSFLCPEVLHLTQKLSLVQSFAKCPDPAHFRHLASVTLVSRQCLAEWPIWRQLMHLSTSIFSRSLQEVQPILIALACNSVSPSVLGTVAVAIKNPELVGLGLSTLILSSS</sequence>
<name>A0A8D8RHN0_9HEMI</name>
<protein>
    <submittedName>
        <fullName evidence="1">Uncharacterized protein</fullName>
    </submittedName>
</protein>
<proteinExistence type="predicted"/>
<accession>A0A8D8RHN0</accession>
<organism evidence="1">
    <name type="scientific">Cacopsylla melanoneura</name>
    <dbReference type="NCBI Taxonomy" id="428564"/>
    <lineage>
        <taxon>Eukaryota</taxon>
        <taxon>Metazoa</taxon>
        <taxon>Ecdysozoa</taxon>
        <taxon>Arthropoda</taxon>
        <taxon>Hexapoda</taxon>
        <taxon>Insecta</taxon>
        <taxon>Pterygota</taxon>
        <taxon>Neoptera</taxon>
        <taxon>Paraneoptera</taxon>
        <taxon>Hemiptera</taxon>
        <taxon>Sternorrhyncha</taxon>
        <taxon>Psylloidea</taxon>
        <taxon>Psyllidae</taxon>
        <taxon>Psyllinae</taxon>
        <taxon>Cacopsylla</taxon>
    </lineage>
</organism>
<dbReference type="EMBL" id="HBUF01168150">
    <property type="protein sequence ID" value="CAG6651548.1"/>
    <property type="molecule type" value="Transcribed_RNA"/>
</dbReference>